<accession>A0A8J2PI79</accession>
<evidence type="ECO:0000313" key="1">
    <source>
        <dbReference type="EMBL" id="CAG7786929.1"/>
    </source>
</evidence>
<dbReference type="AlphaFoldDB" id="A0A8J2PI79"/>
<organism evidence="1 2">
    <name type="scientific">Allacma fusca</name>
    <dbReference type="NCBI Taxonomy" id="39272"/>
    <lineage>
        <taxon>Eukaryota</taxon>
        <taxon>Metazoa</taxon>
        <taxon>Ecdysozoa</taxon>
        <taxon>Arthropoda</taxon>
        <taxon>Hexapoda</taxon>
        <taxon>Collembola</taxon>
        <taxon>Symphypleona</taxon>
        <taxon>Sminthuridae</taxon>
        <taxon>Allacma</taxon>
    </lineage>
</organism>
<protein>
    <submittedName>
        <fullName evidence="1">Uncharacterized protein</fullName>
    </submittedName>
</protein>
<feature type="non-terminal residue" evidence="1">
    <location>
        <position position="43"/>
    </location>
</feature>
<proteinExistence type="predicted"/>
<dbReference type="OrthoDB" id="5973237at2759"/>
<reference evidence="1" key="1">
    <citation type="submission" date="2021-06" db="EMBL/GenBank/DDBJ databases">
        <authorList>
            <person name="Hodson N. C."/>
            <person name="Mongue J. A."/>
            <person name="Jaron S. K."/>
        </authorList>
    </citation>
    <scope>NUCLEOTIDE SEQUENCE</scope>
</reference>
<sequence length="43" mass="4705">MTSGEHLVTKKIGGVEVNGRQLKDYIQIWGEQIAASATMFPEA</sequence>
<dbReference type="Proteomes" id="UP000708208">
    <property type="component" value="Unassembled WGS sequence"/>
</dbReference>
<keyword evidence="2" id="KW-1185">Reference proteome</keyword>
<dbReference type="EMBL" id="CAJVCH010329386">
    <property type="protein sequence ID" value="CAG7786929.1"/>
    <property type="molecule type" value="Genomic_DNA"/>
</dbReference>
<evidence type="ECO:0000313" key="2">
    <source>
        <dbReference type="Proteomes" id="UP000708208"/>
    </source>
</evidence>
<gene>
    <name evidence="1" type="ORF">AFUS01_LOCUS25475</name>
</gene>
<comment type="caution">
    <text evidence="1">The sequence shown here is derived from an EMBL/GenBank/DDBJ whole genome shotgun (WGS) entry which is preliminary data.</text>
</comment>
<name>A0A8J2PI79_9HEXA</name>